<dbReference type="Proteomes" id="UP000699042">
    <property type="component" value="Unassembled WGS sequence"/>
</dbReference>
<evidence type="ECO:0000313" key="3">
    <source>
        <dbReference type="Proteomes" id="UP000699042"/>
    </source>
</evidence>
<evidence type="ECO:0000313" key="2">
    <source>
        <dbReference type="EMBL" id="KAG7040743.1"/>
    </source>
</evidence>
<evidence type="ECO:0008006" key="4">
    <source>
        <dbReference type="Google" id="ProtNLM"/>
    </source>
</evidence>
<name>A0A9P7QTB5_9PEZI</name>
<sequence length="81" mass="9036">MFNPPSSSLLLLAATVLFFLWKVSKVGSRPHGYPPGPPTLPILGNLHLVCEPINYTETAISLIMPKLRPHLQLQKWAKEYG</sequence>
<dbReference type="AlphaFoldDB" id="A0A9P7QTB5"/>
<comment type="caution">
    <text evidence="2">The sequence shown here is derived from an EMBL/GenBank/DDBJ whole genome shotgun (WGS) entry which is preliminary data.</text>
</comment>
<evidence type="ECO:0000256" key="1">
    <source>
        <dbReference type="SAM" id="SignalP"/>
    </source>
</evidence>
<feature type="signal peptide" evidence="1">
    <location>
        <begin position="1"/>
        <end position="28"/>
    </location>
</feature>
<keyword evidence="3" id="KW-1185">Reference proteome</keyword>
<gene>
    <name evidence="2" type="ORF">JMJ77_009018</name>
</gene>
<keyword evidence="1" id="KW-0732">Signal</keyword>
<accession>A0A9P7QTB5</accession>
<organism evidence="2 3">
    <name type="scientific">Colletotrichum scovillei</name>
    <dbReference type="NCBI Taxonomy" id="1209932"/>
    <lineage>
        <taxon>Eukaryota</taxon>
        <taxon>Fungi</taxon>
        <taxon>Dikarya</taxon>
        <taxon>Ascomycota</taxon>
        <taxon>Pezizomycotina</taxon>
        <taxon>Sordariomycetes</taxon>
        <taxon>Hypocreomycetidae</taxon>
        <taxon>Glomerellales</taxon>
        <taxon>Glomerellaceae</taxon>
        <taxon>Colletotrichum</taxon>
        <taxon>Colletotrichum acutatum species complex</taxon>
    </lineage>
</organism>
<protein>
    <recommendedName>
        <fullName evidence="4">Cytochrome P450</fullName>
    </recommendedName>
</protein>
<feature type="chain" id="PRO_5040501263" description="Cytochrome P450" evidence="1">
    <location>
        <begin position="29"/>
        <end position="81"/>
    </location>
</feature>
<proteinExistence type="predicted"/>
<reference evidence="2" key="1">
    <citation type="submission" date="2021-05" db="EMBL/GenBank/DDBJ databases">
        <title>Comparative genomics of three Colletotrichum scovillei strains and genetic complementation revealed genes involved fungal growth and virulence on chili pepper.</title>
        <authorList>
            <person name="Hsieh D.-K."/>
            <person name="Chuang S.-C."/>
            <person name="Chen C.-Y."/>
            <person name="Chao Y.-T."/>
            <person name="Lu M.-Y.J."/>
            <person name="Lee M.-H."/>
            <person name="Shih M.-C."/>
        </authorList>
    </citation>
    <scope>NUCLEOTIDE SEQUENCE</scope>
    <source>
        <strain evidence="2">Coll-153</strain>
    </source>
</reference>
<dbReference type="EMBL" id="JAESDN010000018">
    <property type="protein sequence ID" value="KAG7040743.1"/>
    <property type="molecule type" value="Genomic_DNA"/>
</dbReference>